<sequence>MRLNLLIDAAPAVDAAVTAPLAPAAGLDLRVAALAEPASVASQAGDLSGKRVLIVGSGPIGALLTLEALGVAADASVSGKVLLAF</sequence>
<dbReference type="Gene3D" id="3.40.50.720">
    <property type="entry name" value="NAD(P)-binding Rossmann-like Domain"/>
    <property type="match status" value="1"/>
</dbReference>
<protein>
    <submittedName>
        <fullName evidence="1">Uncharacterized protein</fullName>
    </submittedName>
</protein>
<reference evidence="2" key="1">
    <citation type="submission" date="2016-10" db="EMBL/GenBank/DDBJ databases">
        <authorList>
            <person name="Varghese N."/>
            <person name="Submissions S."/>
        </authorList>
    </citation>
    <scope>NUCLEOTIDE SEQUENCE [LARGE SCALE GENOMIC DNA]</scope>
    <source>
        <strain evidence="2">CGMCC 4.3530</strain>
    </source>
</reference>
<dbReference type="Gene3D" id="3.90.180.10">
    <property type="entry name" value="Medium-chain alcohol dehydrogenases, catalytic domain"/>
    <property type="match status" value="1"/>
</dbReference>
<dbReference type="EMBL" id="FNOK01000013">
    <property type="protein sequence ID" value="SDX68498.1"/>
    <property type="molecule type" value="Genomic_DNA"/>
</dbReference>
<dbReference type="RefSeq" id="WP_093266347.1">
    <property type="nucleotide sequence ID" value="NZ_FNOK01000013.1"/>
</dbReference>
<proteinExistence type="predicted"/>
<dbReference type="STRING" id="418495.SAMN05216215_1013192"/>
<dbReference type="Proteomes" id="UP000199529">
    <property type="component" value="Unassembled WGS sequence"/>
</dbReference>
<gene>
    <name evidence="1" type="ORF">SAMN05216215_1013192</name>
</gene>
<accession>A0A1H3DQX4</accession>
<evidence type="ECO:0000313" key="2">
    <source>
        <dbReference type="Proteomes" id="UP000199529"/>
    </source>
</evidence>
<evidence type="ECO:0000313" key="1">
    <source>
        <dbReference type="EMBL" id="SDX68498.1"/>
    </source>
</evidence>
<name>A0A1H3DQX4_9PSEU</name>
<organism evidence="1 2">
    <name type="scientific">Saccharopolyspora shandongensis</name>
    <dbReference type="NCBI Taxonomy" id="418495"/>
    <lineage>
        <taxon>Bacteria</taxon>
        <taxon>Bacillati</taxon>
        <taxon>Actinomycetota</taxon>
        <taxon>Actinomycetes</taxon>
        <taxon>Pseudonocardiales</taxon>
        <taxon>Pseudonocardiaceae</taxon>
        <taxon>Saccharopolyspora</taxon>
    </lineage>
</organism>
<keyword evidence="2" id="KW-1185">Reference proteome</keyword>
<dbReference type="AlphaFoldDB" id="A0A1H3DQX4"/>